<name>A0AAN9U3W1_9PEZI</name>
<protein>
    <recommendedName>
        <fullName evidence="2">Inhibitor of growth protein N-terminal histone-binding domain-containing protein</fullName>
    </recommendedName>
</protein>
<dbReference type="Gene3D" id="3.30.40.10">
    <property type="entry name" value="Zinc/RING finger domain, C3HC4 (zinc finger)"/>
    <property type="match status" value="1"/>
</dbReference>
<reference evidence="3 4" key="1">
    <citation type="journal article" date="2023" name="PLoS ONE">
        <title>Cytospora paraplurivora sp. nov. isolated from orchards with fruit tree decline syndrome in Ontario, Canada.</title>
        <authorList>
            <person name="Ilyukhin E."/>
            <person name="Nguyen H.D.T."/>
            <person name="Castle A.J."/>
            <person name="Ellouze W."/>
        </authorList>
    </citation>
    <scope>NUCLEOTIDE SEQUENCE [LARGE SCALE GENOMIC DNA]</scope>
    <source>
        <strain evidence="3 4">FDS-564</strain>
    </source>
</reference>
<dbReference type="InterPro" id="IPR032710">
    <property type="entry name" value="NTF2-like_dom_sf"/>
</dbReference>
<dbReference type="GO" id="GO:0006355">
    <property type="term" value="P:regulation of DNA-templated transcription"/>
    <property type="evidence" value="ECO:0007669"/>
    <property type="project" value="TreeGrafter"/>
</dbReference>
<dbReference type="PANTHER" id="PTHR10333">
    <property type="entry name" value="INHIBITOR OF GROWTH PROTEIN"/>
    <property type="match status" value="1"/>
</dbReference>
<proteinExistence type="predicted"/>
<sequence>MSAQSPSMPEAISSLGSISNGRIGSFDDRADPDAQATVTDFLEFTEHLPADMLRSLTLIGTLDQKYIDASHKLHELTKKWAQLPTLASEERPRPVQLRAEISEELSHVLTSRVYSHAEAVRMAENVNRHVNRLKLIHAKLRNMMENYPADDEQRSPVMANKSPQITRGMKRQPGAGGEKGRRPRVPRITVPGEVLAPYEVSYDTYSGESDSSEEDEDEEVGATRRTPAARTGSQKPRGGRKPIDKTPKAPKLKIPKSAAQQHAPAVASTPAGMPSATEPLKPPPENAVAGSDDAPWLRLTQWELSKLRKRMKKNAAWVPSETMIHKELKTLGRGYEGWASAKKKAEEEGRPFENSSLPQSVVDDATGSEQLPMGAVSLDSAIAAEDGKLSNRGHELNKAKKIKKDRMSDIAAKEAEESARRFALVARNFQVSFQQSQASEQPPAKAPSRRQQRKRKRDSITEADGERPDPASLKRSKTETPVPIPQHINLPRSQATPVPPPQLTPGGTQIPQSTTPVPIPMPPGQEQSAITVGAKSSAASPAPSGDATTTTTTVPTKAPADDVPPTSPKKSTTPILPPVRETRSREAKNLAAREKAAALPPPIKTSGSRAATPAATTPGTETSSRRPSSRGQQQAAEHPHHPQNPGLAADRPRRTSTARNTPAPEQMSLRQPSKRTKRPAPGIVSRTNSGGNSAITKRKAAPKKSKRGTGAGWKKEDARGQVAEAEAEVEVDEDGNVIDPNEEKYCFCNRVSYGTMVLCENVSCYIGHIPWKHLVLNMSNYNPAYPSNIPVDDGIKEFITTFYGVSDTPGKNLEWLEYFRDDATLIMATQKAIGKTDIFKLREGMWEKVQARKHSVYQVFPASFGAVAAEGEDVVELMLYGDVVYRLKGSPDGEESTVDWAAHARLLRARGSKEWKFAYYRVYIQR</sequence>
<dbReference type="InterPro" id="IPR024610">
    <property type="entry name" value="ING_N_histone-binding"/>
</dbReference>
<feature type="compositionally biased region" description="Polar residues" evidence="1">
    <location>
        <begin position="505"/>
        <end position="516"/>
    </location>
</feature>
<feature type="region of interest" description="Disordered" evidence="1">
    <location>
        <begin position="384"/>
        <end position="417"/>
    </location>
</feature>
<evidence type="ECO:0000313" key="3">
    <source>
        <dbReference type="EMBL" id="KAK7735917.1"/>
    </source>
</evidence>
<feature type="compositionally biased region" description="Polar residues" evidence="1">
    <location>
        <begin position="685"/>
        <end position="695"/>
    </location>
</feature>
<comment type="caution">
    <text evidence="3">The sequence shown here is derived from an EMBL/GenBank/DDBJ whole genome shotgun (WGS) entry which is preliminary data.</text>
</comment>
<feature type="region of interest" description="Disordered" evidence="1">
    <location>
        <begin position="148"/>
        <end position="296"/>
    </location>
</feature>
<gene>
    <name evidence="3" type="ORF">SLS53_007295</name>
</gene>
<dbReference type="CDD" id="cd17017">
    <property type="entry name" value="ING_Yng1p"/>
    <property type="match status" value="1"/>
</dbReference>
<feature type="compositionally biased region" description="Low complexity" evidence="1">
    <location>
        <begin position="605"/>
        <end position="636"/>
    </location>
</feature>
<dbReference type="SUPFAM" id="SSF57903">
    <property type="entry name" value="FYVE/PHD zinc finger"/>
    <property type="match status" value="1"/>
</dbReference>
<dbReference type="Gene3D" id="6.10.140.1740">
    <property type="match status" value="1"/>
</dbReference>
<dbReference type="GO" id="GO:0004402">
    <property type="term" value="F:histone acetyltransferase activity"/>
    <property type="evidence" value="ECO:0007669"/>
    <property type="project" value="TreeGrafter"/>
</dbReference>
<evidence type="ECO:0000259" key="2">
    <source>
        <dbReference type="SMART" id="SM01408"/>
    </source>
</evidence>
<dbReference type="PANTHER" id="PTHR10333:SF94">
    <property type="entry name" value="FINGER DOMAIN PROTEIN, PUTATIVE (AFU_ORTHOLOGUE AFUA_3G11940)-RELATED"/>
    <property type="match status" value="1"/>
</dbReference>
<keyword evidence="4" id="KW-1185">Reference proteome</keyword>
<feature type="compositionally biased region" description="Basic and acidic residues" evidence="1">
    <location>
        <begin position="405"/>
        <end position="417"/>
    </location>
</feature>
<feature type="compositionally biased region" description="Basic and acidic residues" evidence="1">
    <location>
        <begin position="385"/>
        <end position="398"/>
    </location>
</feature>
<dbReference type="SUPFAM" id="SSF54427">
    <property type="entry name" value="NTF2-like"/>
    <property type="match status" value="1"/>
</dbReference>
<dbReference type="EMBL" id="JAJSPL020000036">
    <property type="protein sequence ID" value="KAK7735917.1"/>
    <property type="molecule type" value="Genomic_DNA"/>
</dbReference>
<dbReference type="SMART" id="SM01408">
    <property type="entry name" value="ING"/>
    <property type="match status" value="1"/>
</dbReference>
<dbReference type="InterPro" id="IPR028651">
    <property type="entry name" value="ING_fam"/>
</dbReference>
<feature type="compositionally biased region" description="Basic and acidic residues" evidence="1">
    <location>
        <begin position="458"/>
        <end position="469"/>
    </location>
</feature>
<dbReference type="AlphaFoldDB" id="A0AAN9U3W1"/>
<dbReference type="Pfam" id="PF12998">
    <property type="entry name" value="ING"/>
    <property type="match status" value="1"/>
</dbReference>
<feature type="compositionally biased region" description="Acidic residues" evidence="1">
    <location>
        <begin position="210"/>
        <end position="220"/>
    </location>
</feature>
<feature type="region of interest" description="Disordered" evidence="1">
    <location>
        <begin position="346"/>
        <end position="365"/>
    </location>
</feature>
<feature type="compositionally biased region" description="Basic and acidic residues" evidence="1">
    <location>
        <begin position="580"/>
        <end position="596"/>
    </location>
</feature>
<feature type="compositionally biased region" description="Basic residues" evidence="1">
    <location>
        <begin position="696"/>
        <end position="707"/>
    </location>
</feature>
<dbReference type="GO" id="GO:0000123">
    <property type="term" value="C:histone acetyltransferase complex"/>
    <property type="evidence" value="ECO:0007669"/>
    <property type="project" value="TreeGrafter"/>
</dbReference>
<evidence type="ECO:0000313" key="4">
    <source>
        <dbReference type="Proteomes" id="UP001320245"/>
    </source>
</evidence>
<dbReference type="GO" id="GO:0005634">
    <property type="term" value="C:nucleus"/>
    <property type="evidence" value="ECO:0007669"/>
    <property type="project" value="TreeGrafter"/>
</dbReference>
<dbReference type="Proteomes" id="UP001320245">
    <property type="component" value="Unassembled WGS sequence"/>
</dbReference>
<feature type="compositionally biased region" description="Basic residues" evidence="1">
    <location>
        <begin position="447"/>
        <end position="457"/>
    </location>
</feature>
<accession>A0AAN9U3W1</accession>
<feature type="region of interest" description="Disordered" evidence="1">
    <location>
        <begin position="433"/>
        <end position="724"/>
    </location>
</feature>
<dbReference type="InterPro" id="IPR011011">
    <property type="entry name" value="Znf_FYVE_PHD"/>
</dbReference>
<feature type="domain" description="Inhibitor of growth protein N-terminal histone-binding" evidence="2">
    <location>
        <begin position="37"/>
        <end position="140"/>
    </location>
</feature>
<dbReference type="InterPro" id="IPR013083">
    <property type="entry name" value="Znf_RING/FYVE/PHD"/>
</dbReference>
<organism evidence="3 4">
    <name type="scientific">Cytospora paraplurivora</name>
    <dbReference type="NCBI Taxonomy" id="2898453"/>
    <lineage>
        <taxon>Eukaryota</taxon>
        <taxon>Fungi</taxon>
        <taxon>Dikarya</taxon>
        <taxon>Ascomycota</taxon>
        <taxon>Pezizomycotina</taxon>
        <taxon>Sordariomycetes</taxon>
        <taxon>Sordariomycetidae</taxon>
        <taxon>Diaporthales</taxon>
        <taxon>Cytosporaceae</taxon>
        <taxon>Cytospora</taxon>
    </lineage>
</organism>
<evidence type="ECO:0000256" key="1">
    <source>
        <dbReference type="SAM" id="MobiDB-lite"/>
    </source>
</evidence>
<feature type="compositionally biased region" description="Low complexity" evidence="1">
    <location>
        <begin position="532"/>
        <end position="558"/>
    </location>
</feature>